<keyword evidence="4" id="KW-0175">Coiled coil</keyword>
<dbReference type="PANTHER" id="PTHR13140:SF857">
    <property type="entry name" value="MYOSIN-11"/>
    <property type="match status" value="1"/>
</dbReference>
<evidence type="ECO:0000256" key="2">
    <source>
        <dbReference type="ARBA" id="ARBA00022741"/>
    </source>
</evidence>
<evidence type="ECO:0000256" key="3">
    <source>
        <dbReference type="ARBA" id="ARBA00022840"/>
    </source>
</evidence>
<evidence type="ECO:0000256" key="1">
    <source>
        <dbReference type="ARBA" id="ARBA00008314"/>
    </source>
</evidence>
<proteinExistence type="inferred from homology"/>
<evidence type="ECO:0000256" key="5">
    <source>
        <dbReference type="ARBA" id="ARBA00023203"/>
    </source>
</evidence>
<dbReference type="Pfam" id="PF00063">
    <property type="entry name" value="Myosin_head"/>
    <property type="match status" value="1"/>
</dbReference>
<dbReference type="GO" id="GO:0005524">
    <property type="term" value="F:ATP binding"/>
    <property type="evidence" value="ECO:0007669"/>
    <property type="project" value="UniProtKB-KW"/>
</dbReference>
<evidence type="ECO:0000259" key="7">
    <source>
        <dbReference type="PROSITE" id="PS51456"/>
    </source>
</evidence>
<organism evidence="8 9">
    <name type="scientific">Eschrichtius robustus</name>
    <name type="common">California gray whale</name>
    <name type="synonym">Eschrichtius gibbosus</name>
    <dbReference type="NCBI Taxonomy" id="9764"/>
    <lineage>
        <taxon>Eukaryota</taxon>
        <taxon>Metazoa</taxon>
        <taxon>Chordata</taxon>
        <taxon>Craniata</taxon>
        <taxon>Vertebrata</taxon>
        <taxon>Euteleostomi</taxon>
        <taxon>Mammalia</taxon>
        <taxon>Eutheria</taxon>
        <taxon>Laurasiatheria</taxon>
        <taxon>Artiodactyla</taxon>
        <taxon>Whippomorpha</taxon>
        <taxon>Cetacea</taxon>
        <taxon>Mysticeti</taxon>
        <taxon>Eschrichtiidae</taxon>
        <taxon>Eschrichtius</taxon>
    </lineage>
</organism>
<keyword evidence="9" id="KW-1185">Reference proteome</keyword>
<dbReference type="Proteomes" id="UP001159641">
    <property type="component" value="Unassembled WGS sequence"/>
</dbReference>
<evidence type="ECO:0000313" key="9">
    <source>
        <dbReference type="Proteomes" id="UP001159641"/>
    </source>
</evidence>
<dbReference type="PROSITE" id="PS51456">
    <property type="entry name" value="MYOSIN_MOTOR"/>
    <property type="match status" value="1"/>
</dbReference>
<protein>
    <recommendedName>
        <fullName evidence="7">Myosin motor domain-containing protein</fullName>
    </recommendedName>
</protein>
<dbReference type="Gene3D" id="1.20.58.530">
    <property type="match status" value="1"/>
</dbReference>
<dbReference type="InterPro" id="IPR001609">
    <property type="entry name" value="Myosin_head_motor_dom-like"/>
</dbReference>
<evidence type="ECO:0000256" key="6">
    <source>
        <dbReference type="PROSITE-ProRule" id="PRU00782"/>
    </source>
</evidence>
<dbReference type="GO" id="GO:0051015">
    <property type="term" value="F:actin filament binding"/>
    <property type="evidence" value="ECO:0007669"/>
    <property type="project" value="TreeGrafter"/>
</dbReference>
<gene>
    <name evidence="8" type="ORF">J1605_000342</name>
</gene>
<comment type="caution">
    <text evidence="8">The sequence shown here is derived from an EMBL/GenBank/DDBJ whole genome shotgun (WGS) entry which is preliminary data.</text>
</comment>
<reference evidence="8 9" key="1">
    <citation type="submission" date="2022-11" db="EMBL/GenBank/DDBJ databases">
        <title>Whole genome sequence of Eschrichtius robustus ER-17-0199.</title>
        <authorList>
            <person name="Bruniche-Olsen A."/>
            <person name="Black A.N."/>
            <person name="Fields C.J."/>
            <person name="Walden K."/>
            <person name="Dewoody J.A."/>
        </authorList>
    </citation>
    <scope>NUCLEOTIDE SEQUENCE [LARGE SCALE GENOMIC DNA]</scope>
    <source>
        <strain evidence="8">ER-17-0199</strain>
        <tissue evidence="8">Blubber</tissue>
    </source>
</reference>
<dbReference type="SUPFAM" id="SSF52540">
    <property type="entry name" value="P-loop containing nucleoside triphosphate hydrolases"/>
    <property type="match status" value="1"/>
</dbReference>
<dbReference type="InterPro" id="IPR027417">
    <property type="entry name" value="P-loop_NTPase"/>
</dbReference>
<accession>A0AB34HP39</accession>
<keyword evidence="3" id="KW-0067">ATP-binding</keyword>
<keyword evidence="2" id="KW-0547">Nucleotide-binding</keyword>
<feature type="region of interest" description="Actin-binding" evidence="6">
    <location>
        <begin position="104"/>
        <end position="126"/>
    </location>
</feature>
<comment type="similarity">
    <text evidence="1 6">Belongs to the TRAFAC class myosin-kinesin ATPase superfamily. Myosin family.</text>
</comment>
<feature type="domain" description="Myosin motor" evidence="7">
    <location>
        <begin position="1"/>
        <end position="132"/>
    </location>
</feature>
<dbReference type="GO" id="GO:0016020">
    <property type="term" value="C:membrane"/>
    <property type="evidence" value="ECO:0007669"/>
    <property type="project" value="TreeGrafter"/>
</dbReference>
<dbReference type="GO" id="GO:0007015">
    <property type="term" value="P:actin filament organization"/>
    <property type="evidence" value="ECO:0007669"/>
    <property type="project" value="TreeGrafter"/>
</dbReference>
<comment type="caution">
    <text evidence="6">Lacks conserved residue(s) required for the propagation of feature annotation.</text>
</comment>
<keyword evidence="6" id="KW-0518">Myosin</keyword>
<dbReference type="GO" id="GO:0016459">
    <property type="term" value="C:myosin complex"/>
    <property type="evidence" value="ECO:0007669"/>
    <property type="project" value="UniProtKB-KW"/>
</dbReference>
<dbReference type="GO" id="GO:0005737">
    <property type="term" value="C:cytoplasm"/>
    <property type="evidence" value="ECO:0007669"/>
    <property type="project" value="TreeGrafter"/>
</dbReference>
<dbReference type="PANTHER" id="PTHR13140">
    <property type="entry name" value="MYOSIN"/>
    <property type="match status" value="1"/>
</dbReference>
<keyword evidence="5 6" id="KW-0009">Actin-binding</keyword>
<evidence type="ECO:0000313" key="8">
    <source>
        <dbReference type="EMBL" id="KAJ8793347.1"/>
    </source>
</evidence>
<name>A0AB34HP39_ESCRO</name>
<evidence type="ECO:0000256" key="4">
    <source>
        <dbReference type="ARBA" id="ARBA00023054"/>
    </source>
</evidence>
<dbReference type="AlphaFoldDB" id="A0AB34HP39"/>
<dbReference type="EMBL" id="JAIQCJ010001016">
    <property type="protein sequence ID" value="KAJ8793347.1"/>
    <property type="molecule type" value="Genomic_DNA"/>
</dbReference>
<sequence length="132" mass="14794">MHSPLLLPELQAFPKVPYNISGWLEKNKGFLNETAVAIFQKSSNRLLAKLFENYISPDTGFGNVTKKSLFSAFFLLFLALQFGEKKGKKGASFQMVASLHKENLNKLMTNLKSTAPHFVRCINPNVNKMSGK</sequence>
<keyword evidence="6" id="KW-0505">Motor protein</keyword>
<dbReference type="GO" id="GO:0000146">
    <property type="term" value="F:microfilament motor activity"/>
    <property type="evidence" value="ECO:0007669"/>
    <property type="project" value="TreeGrafter"/>
</dbReference>